<comment type="caution">
    <text evidence="1">The sequence shown here is derived from an EMBL/GenBank/DDBJ whole genome shotgun (WGS) entry which is preliminary data.</text>
</comment>
<proteinExistence type="predicted"/>
<gene>
    <name evidence="1" type="ORF">JETT_0573</name>
</gene>
<dbReference type="Proteomes" id="UP000319783">
    <property type="component" value="Unassembled WGS sequence"/>
</dbReference>
<name>A0A533QEG9_9BACT</name>
<accession>A0A533QEG9</accession>
<reference evidence="1 2" key="1">
    <citation type="submission" date="2019-04" db="EMBL/GenBank/DDBJ databases">
        <title>Genome of a novel bacterium Candidatus Jettenia ecosi reconstructed from metagenome of an anammox bioreactor.</title>
        <authorList>
            <person name="Mardanov A.V."/>
            <person name="Beletsky A.V."/>
            <person name="Ravin N.V."/>
            <person name="Botchkova E.A."/>
            <person name="Litti Y.V."/>
            <person name="Nozhevnikova A.N."/>
        </authorList>
    </citation>
    <scope>NUCLEOTIDE SEQUENCE [LARGE SCALE GENOMIC DNA]</scope>
    <source>
        <strain evidence="1">J2</strain>
    </source>
</reference>
<evidence type="ECO:0000313" key="1">
    <source>
        <dbReference type="EMBL" id="TLD43138.1"/>
    </source>
</evidence>
<sequence length="41" mass="4705">MDYLLMFESKLVLHIFSMASASIPIVKDVTFAVCWRRSKGL</sequence>
<dbReference type="EMBL" id="SULG01000007">
    <property type="protein sequence ID" value="TLD43138.1"/>
    <property type="molecule type" value="Genomic_DNA"/>
</dbReference>
<organism evidence="1 2">
    <name type="scientific">Candidatus Jettenia ecosi</name>
    <dbReference type="NCBI Taxonomy" id="2494326"/>
    <lineage>
        <taxon>Bacteria</taxon>
        <taxon>Pseudomonadati</taxon>
        <taxon>Planctomycetota</taxon>
        <taxon>Candidatus Brocadiia</taxon>
        <taxon>Candidatus Brocadiales</taxon>
        <taxon>Candidatus Brocadiaceae</taxon>
        <taxon>Candidatus Jettenia</taxon>
    </lineage>
</organism>
<protein>
    <submittedName>
        <fullName evidence="1">Uncharacterized protein</fullName>
    </submittedName>
</protein>
<dbReference type="AlphaFoldDB" id="A0A533QEG9"/>
<evidence type="ECO:0000313" key="2">
    <source>
        <dbReference type="Proteomes" id="UP000319783"/>
    </source>
</evidence>